<dbReference type="CDD" id="cd02440">
    <property type="entry name" value="AdoMet_MTases"/>
    <property type="match status" value="1"/>
</dbReference>
<dbReference type="InterPro" id="IPR013216">
    <property type="entry name" value="Methyltransf_11"/>
</dbReference>
<sequence length="234" mass="26608">MRDHNKAFCRLVADNFECPGPVYEFGSYQVEGQLDYADLRSMFPGREYVGCDMRPGPGVDRVEDVSAITLGDETAGTILCIETFEHVFEVRRAFDEVFRVLKPGGLFVITSPLNFRIHGYPDDYWRMTPNCLRRMMTPYAARLTGYQGYHKFPHSVMALGVKGPSPVGFARKADELALAYRAWLRKTEESLPLTEKVRRGLSRVYRSKGERYQVSDYYSADFTLDVEGQLANAG</sequence>
<feature type="domain" description="Methyltransferase type 11" evidence="1">
    <location>
        <begin position="61"/>
        <end position="109"/>
    </location>
</feature>
<evidence type="ECO:0000259" key="1">
    <source>
        <dbReference type="Pfam" id="PF08241"/>
    </source>
</evidence>
<organism evidence="2">
    <name type="scientific">Singulisphaera sp. Ch08</name>
    <dbReference type="NCBI Taxonomy" id="3120278"/>
    <lineage>
        <taxon>Bacteria</taxon>
        <taxon>Pseudomonadati</taxon>
        <taxon>Planctomycetota</taxon>
        <taxon>Planctomycetia</taxon>
        <taxon>Isosphaerales</taxon>
        <taxon>Isosphaeraceae</taxon>
        <taxon>Singulisphaera</taxon>
    </lineage>
</organism>
<dbReference type="Gene3D" id="3.40.50.150">
    <property type="entry name" value="Vaccinia Virus protein VP39"/>
    <property type="match status" value="1"/>
</dbReference>
<dbReference type="Pfam" id="PF08241">
    <property type="entry name" value="Methyltransf_11"/>
    <property type="match status" value="1"/>
</dbReference>
<dbReference type="GO" id="GO:0032259">
    <property type="term" value="P:methylation"/>
    <property type="evidence" value="ECO:0007669"/>
    <property type="project" value="UniProtKB-KW"/>
</dbReference>
<dbReference type="RefSeq" id="WP_406697111.1">
    <property type="nucleotide sequence ID" value="NZ_CP155447.1"/>
</dbReference>
<dbReference type="InterPro" id="IPR029063">
    <property type="entry name" value="SAM-dependent_MTases_sf"/>
</dbReference>
<dbReference type="AlphaFoldDB" id="A0AAU7CH73"/>
<evidence type="ECO:0000313" key="2">
    <source>
        <dbReference type="EMBL" id="XBH04359.1"/>
    </source>
</evidence>
<reference evidence="2" key="1">
    <citation type="submission" date="2024-05" db="EMBL/GenBank/DDBJ databases">
        <title>Planctomycetes of the genus Singulisphaera possess chitinolytic capabilities.</title>
        <authorList>
            <person name="Ivanova A."/>
        </authorList>
    </citation>
    <scope>NUCLEOTIDE SEQUENCE</scope>
    <source>
        <strain evidence="2">Ch08T</strain>
    </source>
</reference>
<gene>
    <name evidence="2" type="ORF">V5E97_39620</name>
</gene>
<dbReference type="EMBL" id="CP155447">
    <property type="protein sequence ID" value="XBH04359.1"/>
    <property type="molecule type" value="Genomic_DNA"/>
</dbReference>
<keyword evidence="2" id="KW-0808">Transferase</keyword>
<protein>
    <submittedName>
        <fullName evidence="2">Class I SAM-dependent methyltransferase</fullName>
    </submittedName>
</protein>
<dbReference type="SUPFAM" id="SSF53335">
    <property type="entry name" value="S-adenosyl-L-methionine-dependent methyltransferases"/>
    <property type="match status" value="1"/>
</dbReference>
<name>A0AAU7CH73_9BACT</name>
<proteinExistence type="predicted"/>
<accession>A0AAU7CH73</accession>
<keyword evidence="2" id="KW-0489">Methyltransferase</keyword>
<dbReference type="GO" id="GO:0008757">
    <property type="term" value="F:S-adenosylmethionine-dependent methyltransferase activity"/>
    <property type="evidence" value="ECO:0007669"/>
    <property type="project" value="InterPro"/>
</dbReference>